<evidence type="ECO:0000256" key="1">
    <source>
        <dbReference type="SAM" id="MobiDB-lite"/>
    </source>
</evidence>
<dbReference type="OrthoDB" id="9806994at2"/>
<evidence type="ECO:0000313" key="3">
    <source>
        <dbReference type="Proteomes" id="UP000199382"/>
    </source>
</evidence>
<dbReference type="STRING" id="571298.SAMN04488026_100310"/>
<dbReference type="Proteomes" id="UP000199382">
    <property type="component" value="Unassembled WGS sequence"/>
</dbReference>
<protein>
    <recommendedName>
        <fullName evidence="4">Helix-turn-helix domain-containing protein</fullName>
    </recommendedName>
</protein>
<dbReference type="RefSeq" id="WP_093148595.1">
    <property type="nucleotide sequence ID" value="NZ_FNEK01000003.1"/>
</dbReference>
<feature type="region of interest" description="Disordered" evidence="1">
    <location>
        <begin position="30"/>
        <end position="50"/>
    </location>
</feature>
<proteinExistence type="predicted"/>
<name>A0A1G8KJM1_9RHOB</name>
<gene>
    <name evidence="2" type="ORF">SAMN04488026_100310</name>
</gene>
<reference evidence="2 3" key="1">
    <citation type="submission" date="2016-10" db="EMBL/GenBank/DDBJ databases">
        <authorList>
            <person name="de Groot N.N."/>
        </authorList>
    </citation>
    <scope>NUCLEOTIDE SEQUENCE [LARGE SCALE GENOMIC DNA]</scope>
    <source>
        <strain evidence="2 3">DSM 25294</strain>
    </source>
</reference>
<dbReference type="EMBL" id="FNEK01000003">
    <property type="protein sequence ID" value="SDI43647.1"/>
    <property type="molecule type" value="Genomic_DNA"/>
</dbReference>
<accession>A0A1G8KJM1</accession>
<sequence length="90" mass="10333">MTTTRPLLKQDQAAAYLLETWNFEMKVSTLQTKRTSGEGPRYTRNGRTPLYDPDDLDAWVKAQPKYEAVIDEPWSETQKAARANEERKAG</sequence>
<organism evidence="2 3">
    <name type="scientific">Aliiruegeria lutimaris</name>
    <dbReference type="NCBI Taxonomy" id="571298"/>
    <lineage>
        <taxon>Bacteria</taxon>
        <taxon>Pseudomonadati</taxon>
        <taxon>Pseudomonadota</taxon>
        <taxon>Alphaproteobacteria</taxon>
        <taxon>Rhodobacterales</taxon>
        <taxon>Roseobacteraceae</taxon>
        <taxon>Aliiruegeria</taxon>
    </lineage>
</organism>
<evidence type="ECO:0008006" key="4">
    <source>
        <dbReference type="Google" id="ProtNLM"/>
    </source>
</evidence>
<dbReference type="AlphaFoldDB" id="A0A1G8KJM1"/>
<keyword evidence="3" id="KW-1185">Reference proteome</keyword>
<evidence type="ECO:0000313" key="2">
    <source>
        <dbReference type="EMBL" id="SDI43647.1"/>
    </source>
</evidence>